<dbReference type="AlphaFoldDB" id="A0A0V1KGY8"/>
<organism evidence="1 2">
    <name type="scientific">Trichinella nativa</name>
    <dbReference type="NCBI Taxonomy" id="6335"/>
    <lineage>
        <taxon>Eukaryota</taxon>
        <taxon>Metazoa</taxon>
        <taxon>Ecdysozoa</taxon>
        <taxon>Nematoda</taxon>
        <taxon>Enoplea</taxon>
        <taxon>Dorylaimia</taxon>
        <taxon>Trichinellida</taxon>
        <taxon>Trichinellidae</taxon>
        <taxon>Trichinella</taxon>
    </lineage>
</organism>
<evidence type="ECO:0000313" key="2">
    <source>
        <dbReference type="Proteomes" id="UP000054721"/>
    </source>
</evidence>
<keyword evidence="2" id="KW-1185">Reference proteome</keyword>
<gene>
    <name evidence="1" type="ORF">T02_6226</name>
</gene>
<protein>
    <submittedName>
        <fullName evidence="1">Uncharacterized protein</fullName>
    </submittedName>
</protein>
<proteinExistence type="predicted"/>
<name>A0A0V1KGY8_9BILA</name>
<dbReference type="EMBL" id="JYDW01003347">
    <property type="protein sequence ID" value="KRZ46450.1"/>
    <property type="molecule type" value="Genomic_DNA"/>
</dbReference>
<evidence type="ECO:0000313" key="1">
    <source>
        <dbReference type="EMBL" id="KRZ46450.1"/>
    </source>
</evidence>
<sequence length="31" mass="3298">MRNFPLCPCARGSSPLSFLLVSVYLVLCGGP</sequence>
<comment type="caution">
    <text evidence="1">The sequence shown here is derived from an EMBL/GenBank/DDBJ whole genome shotgun (WGS) entry which is preliminary data.</text>
</comment>
<reference evidence="1 2" key="1">
    <citation type="submission" date="2015-05" db="EMBL/GenBank/DDBJ databases">
        <title>Evolution of Trichinella species and genotypes.</title>
        <authorList>
            <person name="Korhonen P.K."/>
            <person name="Edoardo P."/>
            <person name="Giuseppe L.R."/>
            <person name="Gasser R.B."/>
        </authorList>
    </citation>
    <scope>NUCLEOTIDE SEQUENCE [LARGE SCALE GENOMIC DNA]</scope>
    <source>
        <strain evidence="1">ISS10</strain>
    </source>
</reference>
<dbReference type="Proteomes" id="UP000054721">
    <property type="component" value="Unassembled WGS sequence"/>
</dbReference>
<accession>A0A0V1KGY8</accession>